<dbReference type="AlphaFoldDB" id="A0A1L7XSJ9"/>
<evidence type="ECO:0008006" key="6">
    <source>
        <dbReference type="Google" id="ProtNLM"/>
    </source>
</evidence>
<evidence type="ECO:0000256" key="1">
    <source>
        <dbReference type="ARBA" id="ARBA00022737"/>
    </source>
</evidence>
<name>A0A1L7XSJ9_9HELO</name>
<dbReference type="PANTHER" id="PTHR24198">
    <property type="entry name" value="ANKYRIN REPEAT AND PROTEIN KINASE DOMAIN-CONTAINING PROTEIN"/>
    <property type="match status" value="1"/>
</dbReference>
<reference evidence="4 5" key="1">
    <citation type="submission" date="2016-03" db="EMBL/GenBank/DDBJ databases">
        <authorList>
            <person name="Ploux O."/>
        </authorList>
    </citation>
    <scope>NUCLEOTIDE SEQUENCE [LARGE SCALE GENOMIC DNA]</scope>
    <source>
        <strain evidence="4 5">UAMH 11012</strain>
    </source>
</reference>
<keyword evidence="1" id="KW-0677">Repeat</keyword>
<gene>
    <name evidence="4" type="ORF">PAC_17912</name>
</gene>
<feature type="repeat" description="ANK" evidence="3">
    <location>
        <begin position="899"/>
        <end position="931"/>
    </location>
</feature>
<keyword evidence="5" id="KW-1185">Reference proteome</keyword>
<dbReference type="PROSITE" id="PS50297">
    <property type="entry name" value="ANK_REP_REGION"/>
    <property type="match status" value="1"/>
</dbReference>
<evidence type="ECO:0000256" key="2">
    <source>
        <dbReference type="ARBA" id="ARBA00023043"/>
    </source>
</evidence>
<sequence>MDMVEEIPLLINALQASPLIAPIQLFSPQDLQQSDSINYELSFWDSIDWIPTDEILTDWAKSPPQLSSPMLPDAYHLTKDLPFNRFIKDLAAHGALTFLKPKQPKFFFVFTAPFAGAHSRLIQNPVQLFLTDIVSSMSETMPDNQSTSSGKQQSDVKYLLSALKSLLPNEKLQAYDGTGQSVIMEDGMVQSKLNQILLFSTANGFAGLHDIPIQSVLKYLSRYGAINFLFQGKHSRIGRALAENLFRAAIEAKDKHSLKIILAIGSVNINSTICTVNDERYTPLERVAIYQDLGTVQLMINAGADVNKTFSPMASEGGALARLFNGFRWGTNVAPDIVEIAKMLLQAGAKVHLATIKRVLQAFHLPGLAYDLISSISDADHSAFIRGGFLSLVATHLEDWQATNTFRNMIMACERTNCQRCLTGYKDKLDWAFVQSAKHGRLQLLQLLQLHCKTPHRAFSAAIRCGRKEVIDIIRSLRPDLNAPAPSIDEEEWSIGGRRPHDTTSLAEAIRAGNEELLRMIEDAGHLKHLRGGMRFQPAISAASAIGNIKYVRKLLRYYPSPEPSLMSYAVLQAVQNNDEEILFALLKAGADVNLSTSTFPHPPEPLIVAIRQQNRRMVHAILNADVDPLSGNARYQSGLMIESCSILGEAIKWGDKSIIQAILSTFPSAPLRHGHENFHVLEQSGMEFLGYLLDSGAITASALNECLEVGLRMCDAELIRTLIERGADPTDPKILEICAERHPNMLQLLLELGSLGNPLLVVPGFGTAALKAVIRCGQSGFEAVRVLLDSGVIDAKSLSSRTRFESLKETPLGLAIKWSRKGTHANFEVIRKLLDQGRCDPNSIVTYDERHGVKHTALLEAIETRDKDLKAVEVESLELVTLLLKAKADVNARPSVRGGGTALQLATITGNCNIVATLLDWGADLHASPAEINGRWPLEGAAEHGRIEMIFFLWRVNGGFDLDQCQRAMNLAEGNGYLACRDAIAELAYANKANMPAITI</sequence>
<dbReference type="SUPFAM" id="SSF48403">
    <property type="entry name" value="Ankyrin repeat"/>
    <property type="match status" value="2"/>
</dbReference>
<dbReference type="OrthoDB" id="539213at2759"/>
<accession>A0A1L7XSJ9</accession>
<evidence type="ECO:0000313" key="4">
    <source>
        <dbReference type="EMBL" id="CZR68013.1"/>
    </source>
</evidence>
<dbReference type="PANTHER" id="PTHR24198:SF165">
    <property type="entry name" value="ANKYRIN REPEAT-CONTAINING PROTEIN-RELATED"/>
    <property type="match status" value="1"/>
</dbReference>
<dbReference type="PROSITE" id="PS50088">
    <property type="entry name" value="ANK_REPEAT"/>
    <property type="match status" value="1"/>
</dbReference>
<proteinExistence type="predicted"/>
<protein>
    <recommendedName>
        <fullName evidence="6">Ankyrin</fullName>
    </recommendedName>
</protein>
<dbReference type="SMART" id="SM00248">
    <property type="entry name" value="ANK"/>
    <property type="match status" value="13"/>
</dbReference>
<organism evidence="4 5">
    <name type="scientific">Phialocephala subalpina</name>
    <dbReference type="NCBI Taxonomy" id="576137"/>
    <lineage>
        <taxon>Eukaryota</taxon>
        <taxon>Fungi</taxon>
        <taxon>Dikarya</taxon>
        <taxon>Ascomycota</taxon>
        <taxon>Pezizomycotina</taxon>
        <taxon>Leotiomycetes</taxon>
        <taxon>Helotiales</taxon>
        <taxon>Mollisiaceae</taxon>
        <taxon>Phialocephala</taxon>
        <taxon>Phialocephala fortinii species complex</taxon>
    </lineage>
</organism>
<dbReference type="Proteomes" id="UP000184330">
    <property type="component" value="Unassembled WGS sequence"/>
</dbReference>
<dbReference type="EMBL" id="FJOG01000049">
    <property type="protein sequence ID" value="CZR68013.1"/>
    <property type="molecule type" value="Genomic_DNA"/>
</dbReference>
<dbReference type="Pfam" id="PF12796">
    <property type="entry name" value="Ank_2"/>
    <property type="match status" value="1"/>
</dbReference>
<evidence type="ECO:0000313" key="5">
    <source>
        <dbReference type="Proteomes" id="UP000184330"/>
    </source>
</evidence>
<dbReference type="InterPro" id="IPR036770">
    <property type="entry name" value="Ankyrin_rpt-contain_sf"/>
</dbReference>
<dbReference type="InterPro" id="IPR002110">
    <property type="entry name" value="Ankyrin_rpt"/>
</dbReference>
<evidence type="ECO:0000256" key="3">
    <source>
        <dbReference type="PROSITE-ProRule" id="PRU00023"/>
    </source>
</evidence>
<keyword evidence="2 3" id="KW-0040">ANK repeat</keyword>
<dbReference type="Gene3D" id="1.25.40.20">
    <property type="entry name" value="Ankyrin repeat-containing domain"/>
    <property type="match status" value="3"/>
</dbReference>
<dbReference type="STRING" id="576137.A0A1L7XSJ9"/>